<dbReference type="CTD" id="20321545"/>
<accession>A0A074ZPA5</accession>
<organism evidence="6 7">
    <name type="scientific">Opisthorchis viverrini</name>
    <name type="common">Southeast Asian liver fluke</name>
    <dbReference type="NCBI Taxonomy" id="6198"/>
    <lineage>
        <taxon>Eukaryota</taxon>
        <taxon>Metazoa</taxon>
        <taxon>Spiralia</taxon>
        <taxon>Lophotrochozoa</taxon>
        <taxon>Platyhelminthes</taxon>
        <taxon>Trematoda</taxon>
        <taxon>Digenea</taxon>
        <taxon>Opisthorchiida</taxon>
        <taxon>Opisthorchiata</taxon>
        <taxon>Opisthorchiidae</taxon>
        <taxon>Opisthorchis</taxon>
    </lineage>
</organism>
<gene>
    <name evidence="6" type="ORF">T265_07366</name>
</gene>
<evidence type="ECO:0000256" key="3">
    <source>
        <dbReference type="ARBA" id="ARBA00022729"/>
    </source>
</evidence>
<comment type="subcellular location">
    <subcellularLocation>
        <location evidence="1">Secreted</location>
    </subcellularLocation>
</comment>
<dbReference type="Proteomes" id="UP000054324">
    <property type="component" value="Unassembled WGS sequence"/>
</dbReference>
<dbReference type="EMBL" id="KL596786">
    <property type="protein sequence ID" value="KER25145.1"/>
    <property type="molecule type" value="Genomic_DNA"/>
</dbReference>
<keyword evidence="4" id="KW-0960">Knottin</keyword>
<keyword evidence="3" id="KW-0732">Signal</keyword>
<name>A0A074ZPA5_OPIVI</name>
<evidence type="ECO:0000313" key="7">
    <source>
        <dbReference type="Proteomes" id="UP000054324"/>
    </source>
</evidence>
<dbReference type="GO" id="GO:0005576">
    <property type="term" value="C:extracellular region"/>
    <property type="evidence" value="ECO:0007669"/>
    <property type="project" value="UniProtKB-SubCell"/>
</dbReference>
<keyword evidence="2" id="KW-0964">Secreted</keyword>
<dbReference type="InterPro" id="IPR021712">
    <property type="entry name" value="UPF0506"/>
</dbReference>
<protein>
    <submittedName>
        <fullName evidence="6">Uncharacterized protein</fullName>
    </submittedName>
</protein>
<keyword evidence="7" id="KW-1185">Reference proteome</keyword>
<dbReference type="OrthoDB" id="5021976at2759"/>
<keyword evidence="5" id="KW-1015">Disulfide bond</keyword>
<evidence type="ECO:0000313" key="6">
    <source>
        <dbReference type="EMBL" id="KER25145.1"/>
    </source>
</evidence>
<dbReference type="AlphaFoldDB" id="A0A074ZPA5"/>
<dbReference type="RefSeq" id="XP_009171129.1">
    <property type="nucleotide sequence ID" value="XM_009172865.1"/>
</dbReference>
<proteinExistence type="predicted"/>
<dbReference type="KEGG" id="ovi:T265_07366"/>
<sequence>MNNVISKACKGRGEWCDGSLFNRCCGHLRCELKSFADGICRSCIGSGHACVRDSQCCSDDCQWLKCL</sequence>
<dbReference type="GeneID" id="20321545"/>
<evidence type="ECO:0000256" key="4">
    <source>
        <dbReference type="ARBA" id="ARBA00022854"/>
    </source>
</evidence>
<evidence type="ECO:0000256" key="5">
    <source>
        <dbReference type="ARBA" id="ARBA00023157"/>
    </source>
</evidence>
<reference evidence="6 7" key="1">
    <citation type="submission" date="2013-11" db="EMBL/GenBank/DDBJ databases">
        <title>Opisthorchis viverrini - life in the bile duct.</title>
        <authorList>
            <person name="Young N.D."/>
            <person name="Nagarajan N."/>
            <person name="Lin S.J."/>
            <person name="Korhonen P.K."/>
            <person name="Jex A.R."/>
            <person name="Hall R.S."/>
            <person name="Safavi-Hemami H."/>
            <person name="Kaewkong W."/>
            <person name="Bertrand D."/>
            <person name="Gao S."/>
            <person name="Seet Q."/>
            <person name="Wongkham S."/>
            <person name="Teh B.T."/>
            <person name="Wongkham C."/>
            <person name="Intapan P.M."/>
            <person name="Maleewong W."/>
            <person name="Yang X."/>
            <person name="Hu M."/>
            <person name="Wang Z."/>
            <person name="Hofmann A."/>
            <person name="Sternberg P.W."/>
            <person name="Tan P."/>
            <person name="Wang J."/>
            <person name="Gasser R.B."/>
        </authorList>
    </citation>
    <scope>NUCLEOTIDE SEQUENCE [LARGE SCALE GENOMIC DNA]</scope>
</reference>
<evidence type="ECO:0000256" key="1">
    <source>
        <dbReference type="ARBA" id="ARBA00004613"/>
    </source>
</evidence>
<dbReference type="Pfam" id="PF11703">
    <property type="entry name" value="UPF0506"/>
    <property type="match status" value="1"/>
</dbReference>
<evidence type="ECO:0000256" key="2">
    <source>
        <dbReference type="ARBA" id="ARBA00022525"/>
    </source>
</evidence>